<reference evidence="3 4" key="1">
    <citation type="submission" date="2015-03" db="EMBL/GenBank/DDBJ databases">
        <authorList>
            <consortium name="Pathogen Informatics"/>
        </authorList>
    </citation>
    <scope>NUCLEOTIDE SEQUENCE [LARGE SCALE GENOMIC DNA]</scope>
    <source>
        <strain evidence="2 3">C09601061</strain>
        <strain evidence="1 4">G09901357</strain>
    </source>
</reference>
<dbReference type="Proteomes" id="UP000046680">
    <property type="component" value="Unassembled WGS sequence"/>
</dbReference>
<keyword evidence="2" id="KW-0449">Lipoprotein</keyword>
<evidence type="ECO:0000313" key="1">
    <source>
        <dbReference type="EMBL" id="CFE45802.1"/>
    </source>
</evidence>
<dbReference type="EMBL" id="CGCX01000475">
    <property type="protein sequence ID" value="CFR76889.1"/>
    <property type="molecule type" value="Genomic_DNA"/>
</dbReference>
<organism evidence="2 3">
    <name type="scientific">Mycobacterium tuberculosis</name>
    <dbReference type="NCBI Taxonomy" id="1773"/>
    <lineage>
        <taxon>Bacteria</taxon>
        <taxon>Bacillati</taxon>
        <taxon>Actinomycetota</taxon>
        <taxon>Actinomycetes</taxon>
        <taxon>Mycobacteriales</taxon>
        <taxon>Mycobacteriaceae</taxon>
        <taxon>Mycobacterium</taxon>
        <taxon>Mycobacterium tuberculosis complex</taxon>
    </lineage>
</organism>
<dbReference type="EMBL" id="CFOE01000783">
    <property type="protein sequence ID" value="CFE45802.1"/>
    <property type="molecule type" value="Genomic_DNA"/>
</dbReference>
<dbReference type="Proteomes" id="UP000048289">
    <property type="component" value="Unassembled WGS sequence"/>
</dbReference>
<evidence type="ECO:0000313" key="3">
    <source>
        <dbReference type="Proteomes" id="UP000046680"/>
    </source>
</evidence>
<dbReference type="AlphaFoldDB" id="A0A654TZK3"/>
<evidence type="ECO:0000313" key="4">
    <source>
        <dbReference type="Proteomes" id="UP000048289"/>
    </source>
</evidence>
<proteinExistence type="predicted"/>
<evidence type="ECO:0000313" key="2">
    <source>
        <dbReference type="EMBL" id="CFR76889.1"/>
    </source>
</evidence>
<gene>
    <name evidence="2" type="primary">lppZ</name>
    <name evidence="2" type="ORF">ERS007657_01519</name>
    <name evidence="1" type="ORF">ERS007681_03916</name>
</gene>
<sequence length="90" mass="9557">MDGTVLVNLINTKLTVAVRLAPSTGAVTGEPDVVRKDTHAHAWALRMSPDGNVWGATVNKTAGDAEKLDDVVFPLFPQGGGFPRNNDDKT</sequence>
<protein>
    <submittedName>
        <fullName evidence="2">Conserved lipoprotein of uncharacterized function, LppZ</fullName>
    </submittedName>
</protein>
<name>A0A654TZK3_MYCTX</name>
<accession>A0A654TZK3</accession>